<organism evidence="1 2">
    <name type="scientific">Paramuricea clavata</name>
    <name type="common">Red gorgonian</name>
    <name type="synonym">Violescent sea-whip</name>
    <dbReference type="NCBI Taxonomy" id="317549"/>
    <lineage>
        <taxon>Eukaryota</taxon>
        <taxon>Metazoa</taxon>
        <taxon>Cnidaria</taxon>
        <taxon>Anthozoa</taxon>
        <taxon>Octocorallia</taxon>
        <taxon>Malacalcyonacea</taxon>
        <taxon>Plexauridae</taxon>
        <taxon>Paramuricea</taxon>
    </lineage>
</organism>
<comment type="caution">
    <text evidence="1">The sequence shown here is derived from an EMBL/GenBank/DDBJ whole genome shotgun (WGS) entry which is preliminary data.</text>
</comment>
<keyword evidence="2" id="KW-1185">Reference proteome</keyword>
<proteinExistence type="predicted"/>
<dbReference type="GO" id="GO:0003676">
    <property type="term" value="F:nucleic acid binding"/>
    <property type="evidence" value="ECO:0007669"/>
    <property type="project" value="InterPro"/>
</dbReference>
<protein>
    <submittedName>
        <fullName evidence="1">Retrovirus-related Pol poly from transposon TNT 1-94</fullName>
    </submittedName>
</protein>
<dbReference type="GO" id="GO:0008270">
    <property type="term" value="F:zinc ion binding"/>
    <property type="evidence" value="ECO:0007669"/>
    <property type="project" value="InterPro"/>
</dbReference>
<dbReference type="PANTHER" id="PTHR47481:SF31">
    <property type="entry name" value="OS01G0873500 PROTEIN"/>
    <property type="match status" value="1"/>
</dbReference>
<dbReference type="SUPFAM" id="SSF57756">
    <property type="entry name" value="Retrovirus zinc finger-like domains"/>
    <property type="match status" value="1"/>
</dbReference>
<dbReference type="PANTHER" id="PTHR47481">
    <property type="match status" value="1"/>
</dbReference>
<dbReference type="AlphaFoldDB" id="A0A7D9L828"/>
<name>A0A7D9L828_PARCT</name>
<dbReference type="Pfam" id="PF14223">
    <property type="entry name" value="Retrotran_gag_2"/>
    <property type="match status" value="1"/>
</dbReference>
<dbReference type="InterPro" id="IPR036875">
    <property type="entry name" value="Znf_CCHC_sf"/>
</dbReference>
<evidence type="ECO:0000313" key="2">
    <source>
        <dbReference type="Proteomes" id="UP001152795"/>
    </source>
</evidence>
<gene>
    <name evidence="1" type="ORF">PACLA_8A081164</name>
</gene>
<accession>A0A7D9L828</accession>
<dbReference type="OrthoDB" id="5966383at2759"/>
<sequence length="245" mass="27700">MAQEDKLFIDKLEGVKNWQVWKYQMQVILEARELWGHVDGTATSPALSESSSSSSSAQTAFEKAQRKTKALLVTSINSNLVHLITEPKQIWDKLKERFERNIVANKLFLKQKLFSLKMKDCDSLDDHLRRIKEITDQLAAIKAPIPEDEHIVALLLSLPQSYNTLTTALTAKGDELSLTQVHQALMSEEEKCGLYKGKDGGGRVDKGETALQHEKTSRKPIKCFGCVEENHVIRNCPERKKERAA</sequence>
<dbReference type="Proteomes" id="UP001152795">
    <property type="component" value="Unassembled WGS sequence"/>
</dbReference>
<dbReference type="EMBL" id="CACRXK020014570">
    <property type="protein sequence ID" value="CAB4027045.1"/>
    <property type="molecule type" value="Genomic_DNA"/>
</dbReference>
<evidence type="ECO:0000313" key="1">
    <source>
        <dbReference type="EMBL" id="CAB4027045.1"/>
    </source>
</evidence>
<reference evidence="1" key="1">
    <citation type="submission" date="2020-04" db="EMBL/GenBank/DDBJ databases">
        <authorList>
            <person name="Alioto T."/>
            <person name="Alioto T."/>
            <person name="Gomez Garrido J."/>
        </authorList>
    </citation>
    <scope>NUCLEOTIDE SEQUENCE</scope>
    <source>
        <strain evidence="1">A484AB</strain>
    </source>
</reference>